<dbReference type="OrthoDB" id="444694at2759"/>
<accession>A0A812ZE90</accession>
<evidence type="ECO:0008006" key="3">
    <source>
        <dbReference type="Google" id="ProtNLM"/>
    </source>
</evidence>
<proteinExistence type="predicted"/>
<keyword evidence="2" id="KW-1185">Reference proteome</keyword>
<name>A0A812ZE90_9DINO</name>
<comment type="caution">
    <text evidence="1">The sequence shown here is derived from an EMBL/GenBank/DDBJ whole genome shotgun (WGS) entry which is preliminary data.</text>
</comment>
<protein>
    <recommendedName>
        <fullName evidence="3">C3H1-type domain-containing protein</fullName>
    </recommendedName>
</protein>
<dbReference type="AlphaFoldDB" id="A0A812ZE90"/>
<reference evidence="1" key="1">
    <citation type="submission" date="2021-02" db="EMBL/GenBank/DDBJ databases">
        <authorList>
            <person name="Dougan E. K."/>
            <person name="Rhodes N."/>
            <person name="Thang M."/>
            <person name="Chan C."/>
        </authorList>
    </citation>
    <scope>NUCLEOTIDE SEQUENCE</scope>
</reference>
<evidence type="ECO:0000313" key="2">
    <source>
        <dbReference type="Proteomes" id="UP000601435"/>
    </source>
</evidence>
<evidence type="ECO:0000313" key="1">
    <source>
        <dbReference type="EMBL" id="CAE7822629.1"/>
    </source>
</evidence>
<sequence>MSTHGLSGVLDRTKTRGPGKRIRFLPIFISCKVFFMNPDWLQQGWSIWCSAEFQFERDYFLPLPNADGSAAMRSMATYARTLALSKQFLKLLRKPAWDGHTWQLSSLPLIEAEAALCFWTEHSERNWLVSVLASLGVPRDKRDYVGRWHIVAASDEYVRTARHVVLSLQEEALRGVCLDERWDLLNGGLEDLPSFLRERGCGERLVQSQSQALQLRSCLRVCLGPQHVRPNSASAADAPEVAARAPMPAILQAQAEELPPFYTAIVGKGRLRRLHRKGGCGTASRDLREMLPVFELQDAVYDSACKHCWRNGENPGEDAGDGAVRKFHTCSHYSGLSDCCGSVRLSDVCAIWSFSFGSITCILPACTICSWSFMADSTTDAAMMVKADSDLKFLMDDVGVPISVQLLVYRKGFTSVHVFAGVDDTRPEVRQALAKELPLHYTENAESRVHMALLLSVWDACRRQLSVTEKNRAESKLGVQDRVVQTSEYAAMRRAVEDYHGTLSDKELPSKSLLAQKLEQVEENNPVVEDLRDATSLEDAETEAYAAVIDPASSCLRIKPGRTMTVPPTTPEELRLRHRRLGLAWHMIRSKHTTRSWLPESIVDAFRRLSDFVLGDKVAGLKAEDGRVPKWSLILKFESELRKRAYQSVRDGAVGDLGAALKAACAAPDLFAFHFVTPFSLGGCAASPGGAGHVEAGAGWKGAGKGLDKKGDGKGKVMKTIAKHKWGPDGKLLCFRFQKKAGCPHKDCKFSHFCQRCLQPHSYSACPYVKRDAAMVDDGTHAPCYAKAKDPAVLEHGLRGHGAAMWSNLLGKRRRSSADTPSLAFAEKVGADLLKLLHGVLDVRMLAIKLAAGKVVACPFSAEVIEAGRELVFRSLESAGLPCMGERELFRTDARAEGNEVWIGGWALDHRDTTQCRWFSEKLTHKNAPWLFASGESYRQIASLELLATLAAVVLFGVPKGDVGRIRCSAGTDNLGNTHVVARLLTTSFPLCAFLMELATQLQRLGTELHLDWLPRLQNREADALTNGDFAGFSESRRRRFNLQDFEGIVLREMLGEGLDLYEDIRECRAAKRWKRESKLPAAESLRQKDPWQ</sequence>
<dbReference type="Proteomes" id="UP000601435">
    <property type="component" value="Unassembled WGS sequence"/>
</dbReference>
<organism evidence="1 2">
    <name type="scientific">Symbiodinium necroappetens</name>
    <dbReference type="NCBI Taxonomy" id="1628268"/>
    <lineage>
        <taxon>Eukaryota</taxon>
        <taxon>Sar</taxon>
        <taxon>Alveolata</taxon>
        <taxon>Dinophyceae</taxon>
        <taxon>Suessiales</taxon>
        <taxon>Symbiodiniaceae</taxon>
        <taxon>Symbiodinium</taxon>
    </lineage>
</organism>
<gene>
    <name evidence="1" type="ORF">SNEC2469_LOCUS24494</name>
</gene>
<dbReference type="EMBL" id="CAJNJA010047167">
    <property type="protein sequence ID" value="CAE7822629.1"/>
    <property type="molecule type" value="Genomic_DNA"/>
</dbReference>